<feature type="transmembrane region" description="Helical" evidence="4">
    <location>
        <begin position="687"/>
        <end position="707"/>
    </location>
</feature>
<dbReference type="SUPFAM" id="SSF48726">
    <property type="entry name" value="Immunoglobulin"/>
    <property type="match status" value="6"/>
</dbReference>
<evidence type="ECO:0000256" key="1">
    <source>
        <dbReference type="ARBA" id="ARBA00023157"/>
    </source>
</evidence>
<evidence type="ECO:0000313" key="6">
    <source>
        <dbReference type="EMBL" id="KAG9337384.1"/>
    </source>
</evidence>
<dbReference type="PANTHER" id="PTHR23411">
    <property type="entry name" value="TAPASIN"/>
    <property type="match status" value="1"/>
</dbReference>
<keyword evidence="4" id="KW-0812">Transmembrane</keyword>
<dbReference type="InterPro" id="IPR050380">
    <property type="entry name" value="Immune_Resp_Modulators"/>
</dbReference>
<comment type="caution">
    <text evidence="6">The sequence shown here is derived from an EMBL/GenBank/DDBJ whole genome shotgun (WGS) entry which is preliminary data.</text>
</comment>
<dbReference type="InterPro" id="IPR003597">
    <property type="entry name" value="Ig_C1-set"/>
</dbReference>
<keyword evidence="1" id="KW-1015">Disulfide bond</keyword>
<evidence type="ECO:0000259" key="5">
    <source>
        <dbReference type="PROSITE" id="PS50835"/>
    </source>
</evidence>
<name>A0A8T2NBN5_9TELE</name>
<gene>
    <name evidence="6" type="ORF">JZ751_028804</name>
</gene>
<proteinExistence type="predicted"/>
<dbReference type="FunFam" id="2.60.40.10:FF:000283">
    <property type="entry name" value="Immunoglobulin kappa constant"/>
    <property type="match status" value="1"/>
</dbReference>
<feature type="domain" description="Ig-like" evidence="5">
    <location>
        <begin position="555"/>
        <end position="653"/>
    </location>
</feature>
<organism evidence="6 7">
    <name type="scientific">Albula glossodonta</name>
    <name type="common">roundjaw bonefish</name>
    <dbReference type="NCBI Taxonomy" id="121402"/>
    <lineage>
        <taxon>Eukaryota</taxon>
        <taxon>Metazoa</taxon>
        <taxon>Chordata</taxon>
        <taxon>Craniata</taxon>
        <taxon>Vertebrata</taxon>
        <taxon>Euteleostomi</taxon>
        <taxon>Actinopterygii</taxon>
        <taxon>Neopterygii</taxon>
        <taxon>Teleostei</taxon>
        <taxon>Albuliformes</taxon>
        <taxon>Albulidae</taxon>
        <taxon>Albula</taxon>
    </lineage>
</organism>
<evidence type="ECO:0000256" key="4">
    <source>
        <dbReference type="SAM" id="Phobius"/>
    </source>
</evidence>
<feature type="region of interest" description="Disordered" evidence="3">
    <location>
        <begin position="318"/>
        <end position="352"/>
    </location>
</feature>
<keyword evidence="4" id="KW-0472">Membrane</keyword>
<keyword evidence="2" id="KW-0393">Immunoglobulin domain</keyword>
<dbReference type="AlphaFoldDB" id="A0A8T2NBN5"/>
<feature type="domain" description="Ig-like" evidence="5">
    <location>
        <begin position="340"/>
        <end position="438"/>
    </location>
</feature>
<evidence type="ECO:0000313" key="7">
    <source>
        <dbReference type="Proteomes" id="UP000824540"/>
    </source>
</evidence>
<keyword evidence="7" id="KW-1185">Reference proteome</keyword>
<dbReference type="CDD" id="cd00098">
    <property type="entry name" value="IgC1"/>
    <property type="match status" value="3"/>
</dbReference>
<feature type="domain" description="Ig-like" evidence="5">
    <location>
        <begin position="1"/>
        <end position="88"/>
    </location>
</feature>
<dbReference type="InterPro" id="IPR036179">
    <property type="entry name" value="Ig-like_dom_sf"/>
</dbReference>
<feature type="domain" description="Ig-like" evidence="5">
    <location>
        <begin position="444"/>
        <end position="546"/>
    </location>
</feature>
<accession>A0A8T2NBN5</accession>
<dbReference type="InterPro" id="IPR013783">
    <property type="entry name" value="Ig-like_fold"/>
</dbReference>
<dbReference type="PROSITE" id="PS00290">
    <property type="entry name" value="IG_MHC"/>
    <property type="match status" value="1"/>
</dbReference>
<dbReference type="OrthoDB" id="9945861at2759"/>
<feature type="domain" description="Ig-like" evidence="5">
    <location>
        <begin position="229"/>
        <end position="331"/>
    </location>
</feature>
<dbReference type="InterPro" id="IPR003006">
    <property type="entry name" value="Ig/MHC_CS"/>
</dbReference>
<keyword evidence="4" id="KW-1133">Transmembrane helix</keyword>
<dbReference type="InterPro" id="IPR007110">
    <property type="entry name" value="Ig-like_dom"/>
</dbReference>
<dbReference type="Proteomes" id="UP000824540">
    <property type="component" value="Unassembled WGS sequence"/>
</dbReference>
<dbReference type="Gene3D" id="2.60.40.10">
    <property type="entry name" value="Immunoglobulins"/>
    <property type="match status" value="6"/>
</dbReference>
<dbReference type="SMART" id="SM00407">
    <property type="entry name" value="IGc1"/>
    <property type="match status" value="6"/>
</dbReference>
<dbReference type="EMBL" id="JAFBMS010000089">
    <property type="protein sequence ID" value="KAG9337384.1"/>
    <property type="molecule type" value="Genomic_DNA"/>
</dbReference>
<sequence length="728" mass="80321">MACGSEGVTDTLTLACITSGFTPSSSVTFAWQGNNDKSISDFIQYPDVQSNGVNTKISQLRVKAADWDPQKPYKCAVSHPSMSTAKVESFRKPAPPSPPTVNLLPVSSGNSTPDALICVIRDFYPKTLAVNWKVNGRDQTGSITWQTEKQAPGVYSASSILKVDRTKWDSSEEYTCEVVHRQKTFSQKTSKIKTSEWHTSNFTCAVKHVSLKSYSTPLLKTVARELDKPCLEVTLKPPRVREMFINNQAVLDCDITGAEQAAVTMATVTWTVDGTEIKSGVNTASVAKQVGHLYRKTSSLTLRQTDWFDGKRVQCSVQQSSDKPPINKDISMGQGSKAPPTLLIRPPTDTETEGRTDVTLVCLVTGFSPSDIYIMWRKDNGAYQEGVTGETLQTNGRYSVVTSLFTVKTSEWHTSNFTCAVKHASLKSDSTPLLKTVARELDKPCLEVTLKPPRVREMFINNQAVLDCDITGAEQAAVTMATVTWTVDGTEKRSGVNTPSGAKRVGHLYRKTSTLTLTQTDWFEGKRVQCSVQQSSDKPPINKDISMGQKNSESPTVFILTPTEKELNGKSNLTLACVVTGTSLRDVYTMWRVGAGEHQEGVMGEPVRSTDGTYSITSLLRITREEWKKQSFTCAVKHSTTENLSAPVQATVSREMVQCRDSQSGFSKSCNEEGEEDDELGSLWSTASWFVILFLCTVIYSVILSLIKVLQLNWSKSHCKNVLLQLQF</sequence>
<dbReference type="Pfam" id="PF07654">
    <property type="entry name" value="C1-set"/>
    <property type="match status" value="6"/>
</dbReference>
<evidence type="ECO:0000256" key="2">
    <source>
        <dbReference type="ARBA" id="ARBA00023319"/>
    </source>
</evidence>
<feature type="domain" description="Ig-like" evidence="5">
    <location>
        <begin position="99"/>
        <end position="193"/>
    </location>
</feature>
<protein>
    <recommendedName>
        <fullName evidence="5">Ig-like domain-containing protein</fullName>
    </recommendedName>
</protein>
<evidence type="ECO:0000256" key="3">
    <source>
        <dbReference type="SAM" id="MobiDB-lite"/>
    </source>
</evidence>
<reference evidence="6" key="1">
    <citation type="thesis" date="2021" institute="BYU ScholarsArchive" country="Provo, UT, USA">
        <title>Applications of and Algorithms for Genome Assembly and Genomic Analyses with an Emphasis on Marine Teleosts.</title>
        <authorList>
            <person name="Pickett B.D."/>
        </authorList>
    </citation>
    <scope>NUCLEOTIDE SEQUENCE</scope>
    <source>
        <strain evidence="6">HI-2016</strain>
    </source>
</reference>
<dbReference type="PROSITE" id="PS50835">
    <property type="entry name" value="IG_LIKE"/>
    <property type="match status" value="6"/>
</dbReference>